<dbReference type="InterPro" id="IPR036291">
    <property type="entry name" value="NAD(P)-bd_dom_sf"/>
</dbReference>
<dbReference type="PIRSF" id="PIRSF000185">
    <property type="entry name" value="Glu_DH"/>
    <property type="match status" value="1"/>
</dbReference>
<name>A0A1G2H925_9BACT</name>
<feature type="active site" description="Proton donor" evidence="4">
    <location>
        <position position="117"/>
    </location>
</feature>
<evidence type="ECO:0000256" key="3">
    <source>
        <dbReference type="PIRNR" id="PIRNR000185"/>
    </source>
</evidence>
<evidence type="ECO:0000256" key="6">
    <source>
        <dbReference type="PIRSR" id="PIRSR000185-3"/>
    </source>
</evidence>
<dbReference type="Pfam" id="PF02812">
    <property type="entry name" value="ELFV_dehydrog_N"/>
    <property type="match status" value="1"/>
</dbReference>
<evidence type="ECO:0000256" key="2">
    <source>
        <dbReference type="ARBA" id="ARBA00023002"/>
    </source>
</evidence>
<dbReference type="GO" id="GO:0006538">
    <property type="term" value="P:L-glutamate catabolic process"/>
    <property type="evidence" value="ECO:0007669"/>
    <property type="project" value="TreeGrafter"/>
</dbReference>
<keyword evidence="2 3" id="KW-0560">Oxidoreductase</keyword>
<comment type="similarity">
    <text evidence="1 3 7">Belongs to the Glu/Leu/Phe/Val dehydrogenases family.</text>
</comment>
<dbReference type="EMBL" id="MHOD01000001">
    <property type="protein sequence ID" value="OGZ58761.1"/>
    <property type="molecule type" value="Genomic_DNA"/>
</dbReference>
<evidence type="ECO:0000256" key="7">
    <source>
        <dbReference type="RuleBase" id="RU004417"/>
    </source>
</evidence>
<evidence type="ECO:0000256" key="5">
    <source>
        <dbReference type="PIRSR" id="PIRSR000185-2"/>
    </source>
</evidence>
<dbReference type="InterPro" id="IPR006095">
    <property type="entry name" value="Glu/Leu/Phe/Val/Trp_DH"/>
</dbReference>
<evidence type="ECO:0000256" key="4">
    <source>
        <dbReference type="PIRSR" id="PIRSR000185-1"/>
    </source>
</evidence>
<evidence type="ECO:0000313" key="9">
    <source>
        <dbReference type="EMBL" id="OGZ58761.1"/>
    </source>
</evidence>
<keyword evidence="5" id="KW-0547">Nucleotide-binding</keyword>
<dbReference type="GO" id="GO:0004352">
    <property type="term" value="F:glutamate dehydrogenase (NAD+) activity"/>
    <property type="evidence" value="ECO:0007669"/>
    <property type="project" value="TreeGrafter"/>
</dbReference>
<dbReference type="SUPFAM" id="SSF51735">
    <property type="entry name" value="NAD(P)-binding Rossmann-fold domains"/>
    <property type="match status" value="1"/>
</dbReference>
<reference evidence="9 10" key="1">
    <citation type="journal article" date="2016" name="Nat. Commun.">
        <title>Thousands of microbial genomes shed light on interconnected biogeochemical processes in an aquifer system.</title>
        <authorList>
            <person name="Anantharaman K."/>
            <person name="Brown C.T."/>
            <person name="Hug L.A."/>
            <person name="Sharon I."/>
            <person name="Castelle C.J."/>
            <person name="Probst A.J."/>
            <person name="Thomas B.C."/>
            <person name="Singh A."/>
            <person name="Wilkins M.J."/>
            <person name="Karaoz U."/>
            <person name="Brodie E.L."/>
            <person name="Williams K.H."/>
            <person name="Hubbard S.S."/>
            <person name="Banfield J.F."/>
        </authorList>
    </citation>
    <scope>NUCLEOTIDE SEQUENCE [LARGE SCALE GENOMIC DNA]</scope>
</reference>
<evidence type="ECO:0000256" key="1">
    <source>
        <dbReference type="ARBA" id="ARBA00006382"/>
    </source>
</evidence>
<dbReference type="InterPro" id="IPR006096">
    <property type="entry name" value="Glu/Leu/Phe/Val/Trp_DH_C"/>
</dbReference>
<dbReference type="InterPro" id="IPR046346">
    <property type="entry name" value="Aminoacid_DH-like_N_sf"/>
</dbReference>
<dbReference type="PRINTS" id="PR00082">
    <property type="entry name" value="GLFDHDRGNASE"/>
</dbReference>
<dbReference type="PANTHER" id="PTHR11606">
    <property type="entry name" value="GLUTAMATE DEHYDROGENASE"/>
    <property type="match status" value="1"/>
</dbReference>
<accession>A0A1G2H925</accession>
<feature type="domain" description="Glutamate/phenylalanine/leucine/valine/L-tryptophan dehydrogenase C-terminal" evidence="8">
    <location>
        <begin position="204"/>
        <end position="445"/>
    </location>
</feature>
<dbReference type="InterPro" id="IPR014362">
    <property type="entry name" value="Glu_DH"/>
</dbReference>
<evidence type="ECO:0000313" key="10">
    <source>
        <dbReference type="Proteomes" id="UP000177932"/>
    </source>
</evidence>
<dbReference type="Gene3D" id="3.40.50.720">
    <property type="entry name" value="NAD(P)-binding Rossmann-like Domain"/>
    <property type="match status" value="1"/>
</dbReference>
<dbReference type="STRING" id="1802158.A2827_00555"/>
<feature type="binding site" evidence="5">
    <location>
        <position position="375"/>
    </location>
    <ligand>
        <name>substrate</name>
    </ligand>
</feature>
<gene>
    <name evidence="9" type="ORF">A2827_00555</name>
</gene>
<evidence type="ECO:0000259" key="8">
    <source>
        <dbReference type="SMART" id="SM00839"/>
    </source>
</evidence>
<protein>
    <recommendedName>
        <fullName evidence="3">Glutamate dehydrogenase</fullName>
    </recommendedName>
</protein>
<proteinExistence type="inferred from homology"/>
<dbReference type="Gene3D" id="3.40.50.10860">
    <property type="entry name" value="Leucine Dehydrogenase, chain A, domain 1"/>
    <property type="match status" value="1"/>
</dbReference>
<feature type="binding site" evidence="5">
    <location>
        <position position="81"/>
    </location>
    <ligand>
        <name>substrate</name>
    </ligand>
</feature>
<feature type="binding site" evidence="5">
    <location>
        <position position="105"/>
    </location>
    <ligand>
        <name>substrate</name>
    </ligand>
</feature>
<sequence length="454" mass="50469">MPTAKTRTSEPLLQSLFEKVEWAGKLLEVPDWVIEQEIKLYKCHELTVGKLRLEMDDGTSERFSATVVLHCQPYYHDRPYKGGIRLSNTVTPSFLRVLAFEMTFKCAVANIEFGGGKSGIRMERPINQYSPREITRIIEAFSEVFIKEHRVISPRYYVPATDMGTTSGNMDVIHGKYWEEAKNGTIAGGTGTAVTGRTVKNGGSPGREEATALGGLIVLEKLRQLGDMPKLKSKQPTVVVQGLGQVGGNFVKLAEERGYKVVGVSNITGAVYNKDGIDISELPKNSNLSINPNGSLENVTGEHLLSQDIITKPCDILVPAAMENVITMENHRGISAKVILELANHPTNENAHRELTKRAYVVPDIFANAGGVSVSFWEWSLSLGHPRHSMQIQQTLEEVRANLTAQMEDATNQVLWYAKKYDTDLRGAAWLKATQLIAERLQMKHGDRWAPRQK</sequence>
<comment type="caution">
    <text evidence="9">The sequence shown here is derived from an EMBL/GenBank/DDBJ whole genome shotgun (WGS) entry which is preliminary data.</text>
</comment>
<feature type="binding site" evidence="5">
    <location>
        <position position="211"/>
    </location>
    <ligand>
        <name>NAD(+)</name>
        <dbReference type="ChEBI" id="CHEBI:57540"/>
    </ligand>
</feature>
<dbReference type="Proteomes" id="UP000177932">
    <property type="component" value="Unassembled WGS sequence"/>
</dbReference>
<dbReference type="Pfam" id="PF00208">
    <property type="entry name" value="ELFV_dehydrog"/>
    <property type="match status" value="1"/>
</dbReference>
<dbReference type="PANTHER" id="PTHR11606:SF13">
    <property type="entry name" value="GLUTAMATE DEHYDROGENASE 1, MITOCHONDRIAL"/>
    <property type="match status" value="1"/>
</dbReference>
<dbReference type="GO" id="GO:0000166">
    <property type="term" value="F:nucleotide binding"/>
    <property type="evidence" value="ECO:0007669"/>
    <property type="project" value="UniProtKB-KW"/>
</dbReference>
<dbReference type="AlphaFoldDB" id="A0A1G2H925"/>
<keyword evidence="5" id="KW-0520">NAD</keyword>
<feature type="site" description="Important for catalysis" evidence="6">
    <location>
        <position position="162"/>
    </location>
</feature>
<dbReference type="SUPFAM" id="SSF53223">
    <property type="entry name" value="Aminoacid dehydrogenase-like, N-terminal domain"/>
    <property type="match status" value="1"/>
</dbReference>
<organism evidence="9 10">
    <name type="scientific">Candidatus Spechtbacteria bacterium RIFCSPHIGHO2_01_FULL_43_30</name>
    <dbReference type="NCBI Taxonomy" id="1802158"/>
    <lineage>
        <taxon>Bacteria</taxon>
        <taxon>Candidatus Spechtiibacteriota</taxon>
    </lineage>
</organism>
<dbReference type="SMART" id="SM00839">
    <property type="entry name" value="ELFV_dehydrog"/>
    <property type="match status" value="1"/>
</dbReference>
<dbReference type="InterPro" id="IPR006097">
    <property type="entry name" value="Glu/Leu/Phe/Val/Trp_DH_dimer"/>
</dbReference>